<dbReference type="InterPro" id="IPR000620">
    <property type="entry name" value="EamA_dom"/>
</dbReference>
<dbReference type="GO" id="GO:0022857">
    <property type="term" value="F:transmembrane transporter activity"/>
    <property type="evidence" value="ECO:0007669"/>
    <property type="project" value="InterPro"/>
</dbReference>
<keyword evidence="4 6" id="KW-1133">Transmembrane helix</keyword>
<evidence type="ECO:0000256" key="5">
    <source>
        <dbReference type="ARBA" id="ARBA00023136"/>
    </source>
</evidence>
<organism evidence="8 9">
    <name type="scientific">Raphanus sativus</name>
    <name type="common">Radish</name>
    <name type="synonym">Raphanus raphanistrum var. sativus</name>
    <dbReference type="NCBI Taxonomy" id="3726"/>
    <lineage>
        <taxon>Eukaryota</taxon>
        <taxon>Viridiplantae</taxon>
        <taxon>Streptophyta</taxon>
        <taxon>Embryophyta</taxon>
        <taxon>Tracheophyta</taxon>
        <taxon>Spermatophyta</taxon>
        <taxon>Magnoliopsida</taxon>
        <taxon>eudicotyledons</taxon>
        <taxon>Gunneridae</taxon>
        <taxon>Pentapetalae</taxon>
        <taxon>rosids</taxon>
        <taxon>malvids</taxon>
        <taxon>Brassicales</taxon>
        <taxon>Brassicaceae</taxon>
        <taxon>Brassiceae</taxon>
        <taxon>Raphanus</taxon>
    </lineage>
</organism>
<evidence type="ECO:0000256" key="2">
    <source>
        <dbReference type="ARBA" id="ARBA00007635"/>
    </source>
</evidence>
<comment type="subcellular location">
    <subcellularLocation>
        <location evidence="1 6">Membrane</location>
        <topology evidence="1 6">Multi-pass membrane protein</topology>
    </subcellularLocation>
</comment>
<dbReference type="GO" id="GO:0016020">
    <property type="term" value="C:membrane"/>
    <property type="evidence" value="ECO:0007669"/>
    <property type="project" value="UniProtKB-SubCell"/>
</dbReference>
<gene>
    <name evidence="9" type="primary">LOC108850536</name>
</gene>
<feature type="transmembrane region" description="Helical" evidence="6">
    <location>
        <begin position="114"/>
        <end position="135"/>
    </location>
</feature>
<dbReference type="Pfam" id="PF00892">
    <property type="entry name" value="EamA"/>
    <property type="match status" value="1"/>
</dbReference>
<feature type="transmembrane region" description="Helical" evidence="6">
    <location>
        <begin position="309"/>
        <end position="327"/>
    </location>
</feature>
<dbReference type="PANTHER" id="PTHR31218">
    <property type="entry name" value="WAT1-RELATED PROTEIN"/>
    <property type="match status" value="1"/>
</dbReference>
<feature type="domain" description="EamA" evidence="7">
    <location>
        <begin position="26"/>
        <end position="163"/>
    </location>
</feature>
<dbReference type="OrthoDB" id="1727045at2759"/>
<comment type="similarity">
    <text evidence="2 6">Belongs to the drug/metabolite transporter (DMT) superfamily. Plant drug/metabolite exporter (P-DME) (TC 2.A.7.4) family.</text>
</comment>
<evidence type="ECO:0000256" key="4">
    <source>
        <dbReference type="ARBA" id="ARBA00022989"/>
    </source>
</evidence>
<keyword evidence="3 6" id="KW-0812">Transmembrane</keyword>
<reference evidence="9" key="2">
    <citation type="submission" date="2025-08" db="UniProtKB">
        <authorList>
            <consortium name="RefSeq"/>
        </authorList>
    </citation>
    <scope>IDENTIFICATION</scope>
    <source>
        <tissue evidence="9">Leaf</tissue>
    </source>
</reference>
<evidence type="ECO:0000256" key="1">
    <source>
        <dbReference type="ARBA" id="ARBA00004141"/>
    </source>
</evidence>
<dbReference type="GeneID" id="108850536"/>
<reference evidence="8" key="1">
    <citation type="journal article" date="2019" name="Database">
        <title>The radish genome database (RadishGD): an integrated information resource for radish genomics.</title>
        <authorList>
            <person name="Yu H.J."/>
            <person name="Baek S."/>
            <person name="Lee Y.J."/>
            <person name="Cho A."/>
            <person name="Mun J.H."/>
        </authorList>
    </citation>
    <scope>NUCLEOTIDE SEQUENCE [LARGE SCALE GENOMIC DNA]</scope>
    <source>
        <strain evidence="8">cv. WK10039</strain>
    </source>
</reference>
<dbReference type="Proteomes" id="UP000504610">
    <property type="component" value="Chromosome 4"/>
</dbReference>
<evidence type="ECO:0000259" key="7">
    <source>
        <dbReference type="Pfam" id="PF00892"/>
    </source>
</evidence>
<evidence type="ECO:0000313" key="9">
    <source>
        <dbReference type="RefSeq" id="XP_056863427.1"/>
    </source>
</evidence>
<accession>A0A9W3DI08</accession>
<dbReference type="KEGG" id="rsz:108850536"/>
<keyword evidence="8" id="KW-1185">Reference proteome</keyword>
<protein>
    <recommendedName>
        <fullName evidence="6">WAT1-related protein</fullName>
    </recommendedName>
</protein>
<keyword evidence="5 6" id="KW-0472">Membrane</keyword>
<feature type="transmembrane region" description="Helical" evidence="6">
    <location>
        <begin position="218"/>
        <end position="240"/>
    </location>
</feature>
<evidence type="ECO:0000313" key="8">
    <source>
        <dbReference type="Proteomes" id="UP000504610"/>
    </source>
</evidence>
<sequence length="358" mass="38818">MEIKSTMRETVAWRYINRDVVPFAAMIAVECVTVGSTTLYKAAASRGLSFYVFVFYSYVVSTLVLLPLSLIFGRSTRLPSAKSPVFFKIFLLAVLGFMSMIAGCKGVEYSSPTLASAISTLTPAFTFTLAIVFRMERVRLTSSASQAKIIGTVVSMSGALVVVLYKGPKLLAPSHYHNLTLSQSSWILGGILLAAQYLLISVWLIIQTRIMEVYSQEITVVFLYSLCGTLISAPVCMFAEKDLTSFLLKPDVSLVSIMYTGALVSSLGTVIHTWGLHLKGPVYISLFKPLSIVIAVGMSAIFLGDSLHLGSVIGSVVLSLGFYTVVWGKAREDASKPVTGSEINSPLLLAHTVEYEEA</sequence>
<proteinExistence type="inferred from homology"/>
<feature type="transmembrane region" description="Helical" evidence="6">
    <location>
        <begin position="48"/>
        <end position="73"/>
    </location>
</feature>
<evidence type="ECO:0000256" key="3">
    <source>
        <dbReference type="ARBA" id="ARBA00022692"/>
    </source>
</evidence>
<feature type="transmembrane region" description="Helical" evidence="6">
    <location>
        <begin position="185"/>
        <end position="206"/>
    </location>
</feature>
<dbReference type="RefSeq" id="XP_056863427.1">
    <property type="nucleotide sequence ID" value="XM_057007447.1"/>
</dbReference>
<dbReference type="SUPFAM" id="SSF103481">
    <property type="entry name" value="Multidrug resistance efflux transporter EmrE"/>
    <property type="match status" value="2"/>
</dbReference>
<feature type="transmembrane region" description="Helical" evidence="6">
    <location>
        <begin position="252"/>
        <end position="271"/>
    </location>
</feature>
<dbReference type="InterPro" id="IPR030184">
    <property type="entry name" value="WAT1-related"/>
</dbReference>
<dbReference type="AlphaFoldDB" id="A0A9W3DI08"/>
<feature type="transmembrane region" description="Helical" evidence="6">
    <location>
        <begin position="283"/>
        <end position="303"/>
    </location>
</feature>
<feature type="transmembrane region" description="Helical" evidence="6">
    <location>
        <begin position="147"/>
        <end position="165"/>
    </location>
</feature>
<feature type="transmembrane region" description="Helical" evidence="6">
    <location>
        <begin position="85"/>
        <end position="102"/>
    </location>
</feature>
<evidence type="ECO:0000256" key="6">
    <source>
        <dbReference type="RuleBase" id="RU363077"/>
    </source>
</evidence>
<name>A0A9W3DI08_RAPSA</name>
<feature type="transmembrane region" description="Helical" evidence="6">
    <location>
        <begin position="20"/>
        <end position="42"/>
    </location>
</feature>
<dbReference type="InterPro" id="IPR037185">
    <property type="entry name" value="EmrE-like"/>
</dbReference>